<evidence type="ECO:0000313" key="6">
    <source>
        <dbReference type="Proteomes" id="UP000054248"/>
    </source>
</evidence>
<protein>
    <submittedName>
        <fullName evidence="5">Carbohydrate-binding module family 1 protein</fullName>
    </submittedName>
</protein>
<dbReference type="OrthoDB" id="120072at2759"/>
<gene>
    <name evidence="5" type="ORF">M407DRAFT_21606</name>
</gene>
<dbReference type="GO" id="GO:0005975">
    <property type="term" value="P:carbohydrate metabolic process"/>
    <property type="evidence" value="ECO:0007669"/>
    <property type="project" value="InterPro"/>
</dbReference>
<dbReference type="Proteomes" id="UP000054248">
    <property type="component" value="Unassembled WGS sequence"/>
</dbReference>
<dbReference type="GO" id="GO:0005576">
    <property type="term" value="C:extracellular region"/>
    <property type="evidence" value="ECO:0007669"/>
    <property type="project" value="InterPro"/>
</dbReference>
<dbReference type="SMART" id="SM00236">
    <property type="entry name" value="fCBD"/>
    <property type="match status" value="1"/>
</dbReference>
<dbReference type="SUPFAM" id="SSF57180">
    <property type="entry name" value="Cellulose-binding domain"/>
    <property type="match status" value="1"/>
</dbReference>
<evidence type="ECO:0000256" key="3">
    <source>
        <dbReference type="SAM" id="SignalP"/>
    </source>
</evidence>
<dbReference type="PROSITE" id="PS51164">
    <property type="entry name" value="CBM1_2"/>
    <property type="match status" value="1"/>
</dbReference>
<dbReference type="PROSITE" id="PS00562">
    <property type="entry name" value="CBM1_1"/>
    <property type="match status" value="1"/>
</dbReference>
<keyword evidence="6" id="KW-1185">Reference proteome</keyword>
<dbReference type="InterPro" id="IPR000254">
    <property type="entry name" value="CBD"/>
</dbReference>
<evidence type="ECO:0000259" key="4">
    <source>
        <dbReference type="PROSITE" id="PS51164"/>
    </source>
</evidence>
<dbReference type="PANTHER" id="PTHR34612:SF6">
    <property type="entry name" value="GLYCOSIDE HYDROLASE 131 CATALYTIC N-TERMINAL DOMAIN-CONTAINING PROTEIN"/>
    <property type="match status" value="1"/>
</dbReference>
<dbReference type="Gene3D" id="2.60.120.1160">
    <property type="match status" value="1"/>
</dbReference>
<evidence type="ECO:0000313" key="5">
    <source>
        <dbReference type="EMBL" id="KIO29210.1"/>
    </source>
</evidence>
<feature type="domain" description="CBM1" evidence="4">
    <location>
        <begin position="314"/>
        <end position="350"/>
    </location>
</feature>
<evidence type="ECO:0000256" key="2">
    <source>
        <dbReference type="SAM" id="MobiDB-lite"/>
    </source>
</evidence>
<dbReference type="STRING" id="1051891.A0A0C3QDS7"/>
<feature type="signal peptide" evidence="3">
    <location>
        <begin position="1"/>
        <end position="17"/>
    </location>
</feature>
<dbReference type="InterPro" id="IPR035971">
    <property type="entry name" value="CBD_sf"/>
</dbReference>
<evidence type="ECO:0000256" key="1">
    <source>
        <dbReference type="ARBA" id="ARBA00022729"/>
    </source>
</evidence>
<dbReference type="HOGENOM" id="CLU_038296_0_0_1"/>
<dbReference type="EMBL" id="KN822985">
    <property type="protein sequence ID" value="KIO29210.1"/>
    <property type="molecule type" value="Genomic_DNA"/>
</dbReference>
<dbReference type="AlphaFoldDB" id="A0A0C3QDS7"/>
<dbReference type="Pfam" id="PF18271">
    <property type="entry name" value="GH131_N"/>
    <property type="match status" value="1"/>
</dbReference>
<keyword evidence="1 3" id="KW-0732">Signal</keyword>
<reference evidence="5 6" key="1">
    <citation type="submission" date="2014-04" db="EMBL/GenBank/DDBJ databases">
        <authorList>
            <consortium name="DOE Joint Genome Institute"/>
            <person name="Kuo A."/>
            <person name="Girlanda M."/>
            <person name="Perotto S."/>
            <person name="Kohler A."/>
            <person name="Nagy L.G."/>
            <person name="Floudas D."/>
            <person name="Copeland A."/>
            <person name="Barry K.W."/>
            <person name="Cichocki N."/>
            <person name="Veneault-Fourrey C."/>
            <person name="LaButti K."/>
            <person name="Lindquist E.A."/>
            <person name="Lipzen A."/>
            <person name="Lundell T."/>
            <person name="Morin E."/>
            <person name="Murat C."/>
            <person name="Sun H."/>
            <person name="Tunlid A."/>
            <person name="Henrissat B."/>
            <person name="Grigoriev I.V."/>
            <person name="Hibbett D.S."/>
            <person name="Martin F."/>
            <person name="Nordberg H.P."/>
            <person name="Cantor M.N."/>
            <person name="Hua S.X."/>
        </authorList>
    </citation>
    <scope>NUCLEOTIDE SEQUENCE [LARGE SCALE GENOMIC DNA]</scope>
    <source>
        <strain evidence="5 6">MUT 4182</strain>
    </source>
</reference>
<feature type="compositionally biased region" description="Low complexity" evidence="2">
    <location>
        <begin position="225"/>
        <end position="310"/>
    </location>
</feature>
<dbReference type="Pfam" id="PF00734">
    <property type="entry name" value="CBM_1"/>
    <property type="match status" value="1"/>
</dbReference>
<proteinExistence type="predicted"/>
<reference evidence="6" key="2">
    <citation type="submission" date="2015-01" db="EMBL/GenBank/DDBJ databases">
        <title>Evolutionary Origins and Diversification of the Mycorrhizal Mutualists.</title>
        <authorList>
            <consortium name="DOE Joint Genome Institute"/>
            <consortium name="Mycorrhizal Genomics Consortium"/>
            <person name="Kohler A."/>
            <person name="Kuo A."/>
            <person name="Nagy L.G."/>
            <person name="Floudas D."/>
            <person name="Copeland A."/>
            <person name="Barry K.W."/>
            <person name="Cichocki N."/>
            <person name="Veneault-Fourrey C."/>
            <person name="LaButti K."/>
            <person name="Lindquist E.A."/>
            <person name="Lipzen A."/>
            <person name="Lundell T."/>
            <person name="Morin E."/>
            <person name="Murat C."/>
            <person name="Riley R."/>
            <person name="Ohm R."/>
            <person name="Sun H."/>
            <person name="Tunlid A."/>
            <person name="Henrissat B."/>
            <person name="Grigoriev I.V."/>
            <person name="Hibbett D.S."/>
            <person name="Martin F."/>
        </authorList>
    </citation>
    <scope>NUCLEOTIDE SEQUENCE [LARGE SCALE GENOMIC DNA]</scope>
    <source>
        <strain evidence="6">MUT 4182</strain>
    </source>
</reference>
<dbReference type="InterPro" id="IPR041524">
    <property type="entry name" value="GH131_N"/>
</dbReference>
<feature type="chain" id="PRO_5002180701" evidence="3">
    <location>
        <begin position="18"/>
        <end position="350"/>
    </location>
</feature>
<accession>A0A0C3QDS7</accession>
<feature type="region of interest" description="Disordered" evidence="2">
    <location>
        <begin position="225"/>
        <end position="315"/>
    </location>
</feature>
<name>A0A0C3QDS7_9AGAM</name>
<sequence>MKAAVAFVASLFAAASAGTVVGEYQYYIHGSGAVTEYLDVSTAYAHPGVSGESKGLKLSIDQTSTWNSAFWRTELIPQTSNNLGTGQKYYHFSVKRSSTNPPLFSYEHQVVFFESHFTELKVGISPNQTQLQWCVSSSPKYAVDFAPDVWYNFAYDIDFTGSTVGLWASTGSNPLQRVYAQTSASTSTNSADWHLGVLAFDAGTATEDWYFAGVYVESDTLTTSLRSGGLSGSTGTTSTTTTTTTTTTSPTTTKSSTTTSSTTTSKSSTTTTTTSTTTTKSSTTTTPTTTTTTTKSSTTTTPTTTTTTTSASGATQTHWGQCGGIGYSGPTVCASPYTCTYSNDWYSQCL</sequence>
<organism evidence="5 6">
    <name type="scientific">Tulasnella calospora MUT 4182</name>
    <dbReference type="NCBI Taxonomy" id="1051891"/>
    <lineage>
        <taxon>Eukaryota</taxon>
        <taxon>Fungi</taxon>
        <taxon>Dikarya</taxon>
        <taxon>Basidiomycota</taxon>
        <taxon>Agaricomycotina</taxon>
        <taxon>Agaricomycetes</taxon>
        <taxon>Cantharellales</taxon>
        <taxon>Tulasnellaceae</taxon>
        <taxon>Tulasnella</taxon>
    </lineage>
</organism>
<dbReference type="GO" id="GO:0030248">
    <property type="term" value="F:cellulose binding"/>
    <property type="evidence" value="ECO:0007669"/>
    <property type="project" value="InterPro"/>
</dbReference>
<dbReference type="PANTHER" id="PTHR34612">
    <property type="entry name" value="GH131_N DOMAIN-CONTAINING PROTEIN"/>
    <property type="match status" value="1"/>
</dbReference>